<comment type="caution">
    <text evidence="6">The sequence shown here is derived from an EMBL/GenBank/DDBJ whole genome shotgun (WGS) entry which is preliminary data.</text>
</comment>
<evidence type="ECO:0000256" key="2">
    <source>
        <dbReference type="ARBA" id="ARBA00022438"/>
    </source>
</evidence>
<dbReference type="AlphaFoldDB" id="A0A9W7ZPK0"/>
<dbReference type="PRINTS" id="PR00481">
    <property type="entry name" value="LAMNOPPTDASE"/>
</dbReference>
<protein>
    <recommendedName>
        <fullName evidence="5">Cytosol aminopeptidase domain-containing protein</fullName>
    </recommendedName>
</protein>
<feature type="domain" description="Cytosol aminopeptidase" evidence="5">
    <location>
        <begin position="365"/>
        <end position="372"/>
    </location>
</feature>
<dbReference type="GO" id="GO:0006508">
    <property type="term" value="P:proteolysis"/>
    <property type="evidence" value="ECO:0007669"/>
    <property type="project" value="UniProtKB-KW"/>
</dbReference>
<evidence type="ECO:0000256" key="1">
    <source>
        <dbReference type="ARBA" id="ARBA00009528"/>
    </source>
</evidence>
<dbReference type="PANTHER" id="PTHR11963">
    <property type="entry name" value="LEUCINE AMINOPEPTIDASE-RELATED"/>
    <property type="match status" value="1"/>
</dbReference>
<evidence type="ECO:0000313" key="6">
    <source>
        <dbReference type="EMBL" id="KAJ1909455.1"/>
    </source>
</evidence>
<keyword evidence="3" id="KW-0645">Protease</keyword>
<dbReference type="OrthoDB" id="412814at2759"/>
<reference evidence="6" key="1">
    <citation type="submission" date="2022-07" db="EMBL/GenBank/DDBJ databases">
        <title>Phylogenomic reconstructions and comparative analyses of Kickxellomycotina fungi.</title>
        <authorList>
            <person name="Reynolds N.K."/>
            <person name="Stajich J.E."/>
            <person name="Barry K."/>
            <person name="Grigoriev I.V."/>
            <person name="Crous P."/>
            <person name="Smith M.E."/>
        </authorList>
    </citation>
    <scope>NUCLEOTIDE SEQUENCE</scope>
    <source>
        <strain evidence="6">RSA 861</strain>
    </source>
</reference>
<comment type="similarity">
    <text evidence="1">Belongs to the peptidase M17 family.</text>
</comment>
<dbReference type="InterPro" id="IPR000819">
    <property type="entry name" value="Peptidase_M17_C"/>
</dbReference>
<dbReference type="GO" id="GO:0070006">
    <property type="term" value="F:metalloaminopeptidase activity"/>
    <property type="evidence" value="ECO:0007669"/>
    <property type="project" value="InterPro"/>
</dbReference>
<organism evidence="6 7">
    <name type="scientific">Tieghemiomyces parasiticus</name>
    <dbReference type="NCBI Taxonomy" id="78921"/>
    <lineage>
        <taxon>Eukaryota</taxon>
        <taxon>Fungi</taxon>
        <taxon>Fungi incertae sedis</taxon>
        <taxon>Zoopagomycota</taxon>
        <taxon>Kickxellomycotina</taxon>
        <taxon>Dimargaritomycetes</taxon>
        <taxon>Dimargaritales</taxon>
        <taxon>Dimargaritaceae</taxon>
        <taxon>Tieghemiomyces</taxon>
    </lineage>
</organism>
<evidence type="ECO:0000313" key="7">
    <source>
        <dbReference type="Proteomes" id="UP001150569"/>
    </source>
</evidence>
<accession>A0A9W7ZPK0</accession>
<dbReference type="Pfam" id="PF00883">
    <property type="entry name" value="Peptidase_M17"/>
    <property type="match status" value="1"/>
</dbReference>
<gene>
    <name evidence="6" type="ORF">IWQ60_011162</name>
</gene>
<dbReference type="GO" id="GO:0005737">
    <property type="term" value="C:cytoplasm"/>
    <property type="evidence" value="ECO:0007669"/>
    <property type="project" value="InterPro"/>
</dbReference>
<keyword evidence="4" id="KW-0378">Hydrolase</keyword>
<keyword evidence="2" id="KW-0031">Aminopeptidase</keyword>
<sequence>MAIPKLTVLQDAAFQEQSVAGSAYDALVVVFTDAARLTGSNMPFTKAIQAVAAVDPSVGQQVTLLYNETVPGGRLVTCPTGSLNDDTDDVRKFSAACRAATARAHQSGARRVLYYFLDPPQDLPGYEKWLEVSLLGIFAESYITLVVRRHQELTKQQRVGDRLDEIAFFANTPHVSTDSLNETTRSVLAIEKGRRVHLDMGYGDPEQMTPLNCAQYIQDTLASHPNLRVTVLTDLATIGIEYPLLHAVARASILVPRHRPCVVTIEYTPSDPSAVREHAYLVGKGVTYDTGGIDLKTGGAMRGMSRDKLGATSVAGVMAAIADLAPSHLRVTAELAFVRNSIGADGYLSDEVLYSRTGKRVLIGNTDAEGRLIMTDLLSQCRERVLAQRTTDPRPVHYHIYTVATLTGHVIRAYGHYGAFLSNGPAVRAGVPNRLIQAGERWGDPYEQSRLRPDDFAKVAPGSDREDVCQTDHMASSATARGHQYPAAYLIIAAGLKPHGNAAKPEEQVCYTHVDIAGSAEEAHSQGMSLCNLTGNPVPSLTAALLDL</sequence>
<dbReference type="EMBL" id="JANBPT010001199">
    <property type="protein sequence ID" value="KAJ1909455.1"/>
    <property type="molecule type" value="Genomic_DNA"/>
</dbReference>
<dbReference type="InterPro" id="IPR011356">
    <property type="entry name" value="Leucine_aapep/pepB"/>
</dbReference>
<dbReference type="GO" id="GO:0030145">
    <property type="term" value="F:manganese ion binding"/>
    <property type="evidence" value="ECO:0007669"/>
    <property type="project" value="InterPro"/>
</dbReference>
<dbReference type="PANTHER" id="PTHR11963:SF48">
    <property type="entry name" value="DIPEPTIDASE B, ISOFORM A"/>
    <property type="match status" value="1"/>
</dbReference>
<proteinExistence type="inferred from homology"/>
<dbReference type="SUPFAM" id="SSF53187">
    <property type="entry name" value="Zn-dependent exopeptidases"/>
    <property type="match status" value="1"/>
</dbReference>
<name>A0A9W7ZPK0_9FUNG</name>
<dbReference type="Proteomes" id="UP001150569">
    <property type="component" value="Unassembled WGS sequence"/>
</dbReference>
<dbReference type="Gene3D" id="3.40.630.10">
    <property type="entry name" value="Zn peptidases"/>
    <property type="match status" value="1"/>
</dbReference>
<dbReference type="PROSITE" id="PS00631">
    <property type="entry name" value="CYTOSOL_AP"/>
    <property type="match status" value="1"/>
</dbReference>
<keyword evidence="7" id="KW-1185">Reference proteome</keyword>
<evidence type="ECO:0000256" key="4">
    <source>
        <dbReference type="ARBA" id="ARBA00022801"/>
    </source>
</evidence>
<evidence type="ECO:0000259" key="5">
    <source>
        <dbReference type="PROSITE" id="PS00631"/>
    </source>
</evidence>
<evidence type="ECO:0000256" key="3">
    <source>
        <dbReference type="ARBA" id="ARBA00022670"/>
    </source>
</evidence>